<proteinExistence type="predicted"/>
<dbReference type="HOGENOM" id="CLU_2273342_0_0_7"/>
<keyword evidence="2" id="KW-1185">Reference proteome</keyword>
<dbReference type="AlphaFoldDB" id="A5GCX9"/>
<dbReference type="STRING" id="351605.Gura_0356"/>
<sequence length="102" mass="11419">MEHVNEMNWYHLPLTTGQVAAGEVQQRKEAFSEAFAAARAPRSMAFFQQGREDGGVDLFLTPECGEHAAELLAEWGCVPCERPSMIGLYLLVGHNEITYYMP</sequence>
<evidence type="ECO:0000313" key="2">
    <source>
        <dbReference type="Proteomes" id="UP000006695"/>
    </source>
</evidence>
<gene>
    <name evidence="1" type="ordered locus">Gura_0356</name>
</gene>
<dbReference type="KEGG" id="gur:Gura_0356"/>
<dbReference type="EMBL" id="CP000698">
    <property type="protein sequence ID" value="ABQ24572.1"/>
    <property type="molecule type" value="Genomic_DNA"/>
</dbReference>
<reference evidence="1 2" key="1">
    <citation type="submission" date="2007-05" db="EMBL/GenBank/DDBJ databases">
        <title>Complete sequence of Geobacter uraniireducens Rf4.</title>
        <authorList>
            <consortium name="US DOE Joint Genome Institute"/>
            <person name="Copeland A."/>
            <person name="Lucas S."/>
            <person name="Lapidus A."/>
            <person name="Barry K."/>
            <person name="Detter J.C."/>
            <person name="Glavina del Rio T."/>
            <person name="Hammon N."/>
            <person name="Israni S."/>
            <person name="Dalin E."/>
            <person name="Tice H."/>
            <person name="Pitluck S."/>
            <person name="Chertkov O."/>
            <person name="Brettin T."/>
            <person name="Bruce D."/>
            <person name="Han C."/>
            <person name="Schmutz J."/>
            <person name="Larimer F."/>
            <person name="Land M."/>
            <person name="Hauser L."/>
            <person name="Kyrpides N."/>
            <person name="Mikhailova N."/>
            <person name="Shelobolina E."/>
            <person name="Aklujkar M."/>
            <person name="Lovley D."/>
            <person name="Richardson P."/>
        </authorList>
    </citation>
    <scope>NUCLEOTIDE SEQUENCE [LARGE SCALE GENOMIC DNA]</scope>
    <source>
        <strain evidence="1 2">Rf4</strain>
    </source>
</reference>
<dbReference type="Proteomes" id="UP000006695">
    <property type="component" value="Chromosome"/>
</dbReference>
<name>A5GCX9_GEOUR</name>
<dbReference type="RefSeq" id="WP_011937298.1">
    <property type="nucleotide sequence ID" value="NC_009483.1"/>
</dbReference>
<evidence type="ECO:0000313" key="1">
    <source>
        <dbReference type="EMBL" id="ABQ24572.1"/>
    </source>
</evidence>
<accession>A5GCX9</accession>
<protein>
    <submittedName>
        <fullName evidence="1">Uncharacterized protein</fullName>
    </submittedName>
</protein>
<organism evidence="1 2">
    <name type="scientific">Geotalea uraniireducens (strain Rf4)</name>
    <name type="common">Geobacter uraniireducens</name>
    <dbReference type="NCBI Taxonomy" id="351605"/>
    <lineage>
        <taxon>Bacteria</taxon>
        <taxon>Pseudomonadati</taxon>
        <taxon>Thermodesulfobacteriota</taxon>
        <taxon>Desulfuromonadia</taxon>
        <taxon>Geobacterales</taxon>
        <taxon>Geobacteraceae</taxon>
        <taxon>Geotalea</taxon>
    </lineage>
</organism>